<keyword evidence="4" id="KW-1185">Reference proteome</keyword>
<proteinExistence type="inferred from homology"/>
<dbReference type="RefSeq" id="WP_107137148.1">
    <property type="nucleotide sequence ID" value="NZ_PYSV01000004.1"/>
</dbReference>
<dbReference type="EMBL" id="PYSV01000004">
    <property type="protein sequence ID" value="PTA68729.1"/>
    <property type="molecule type" value="Genomic_DNA"/>
</dbReference>
<dbReference type="SUPFAM" id="SSF56300">
    <property type="entry name" value="Metallo-dependent phosphatases"/>
    <property type="match status" value="1"/>
</dbReference>
<sequence length="299" mass="30400">MKRHALWTAGAGLLLLALGALLVSGGRDRAPGGPVLALAGDVSLARGVASANADHWPGALAALAPALRADLTAANLESPLTDAARATPGIDLRAPRAAALALAPFTHLGVENNHARDGGPAGQAQSQATLRASGLTPISRTPTLARVGGERVAFVAYLDAGHTPLPLAAIRQAAARGARVVVLPHWGEEYGLTTARQRAQARALVAAGATVVAGSGPHVLQGHEVLPGPRGPALVLYSLGNLLFDQSLPAARLGAVVRLPLGQVQRACAVATRIRAGRAQPATGEARRTALRRLGLPPC</sequence>
<dbReference type="PANTHER" id="PTHR33393">
    <property type="entry name" value="POLYGLUTAMINE SYNTHESIS ACCESSORY PROTEIN RV0574C-RELATED"/>
    <property type="match status" value="1"/>
</dbReference>
<evidence type="ECO:0000256" key="1">
    <source>
        <dbReference type="ARBA" id="ARBA00005662"/>
    </source>
</evidence>
<name>A0A2T3W9Z7_9DEIO</name>
<gene>
    <name evidence="3" type="ORF">C8263_05645</name>
</gene>
<dbReference type="Pfam" id="PF09587">
    <property type="entry name" value="PGA_cap"/>
    <property type="match status" value="1"/>
</dbReference>
<reference evidence="3 4" key="1">
    <citation type="submission" date="2018-03" db="EMBL/GenBank/DDBJ databases">
        <title>Draft genome of Deinococcus sp. OD32.</title>
        <authorList>
            <person name="Wang X.-P."/>
            <person name="Du Z.-J."/>
        </authorList>
    </citation>
    <scope>NUCLEOTIDE SEQUENCE [LARGE SCALE GENOMIC DNA]</scope>
    <source>
        <strain evidence="3 4">OD32</strain>
    </source>
</reference>
<comment type="similarity">
    <text evidence="1">Belongs to the CapA family.</text>
</comment>
<organism evidence="3 4">
    <name type="scientific">Deinococcus arcticus</name>
    <dbReference type="NCBI Taxonomy" id="2136176"/>
    <lineage>
        <taxon>Bacteria</taxon>
        <taxon>Thermotogati</taxon>
        <taxon>Deinococcota</taxon>
        <taxon>Deinococci</taxon>
        <taxon>Deinococcales</taxon>
        <taxon>Deinococcaceae</taxon>
        <taxon>Deinococcus</taxon>
    </lineage>
</organism>
<dbReference type="OrthoDB" id="9810906at2"/>
<evidence type="ECO:0000313" key="3">
    <source>
        <dbReference type="EMBL" id="PTA68729.1"/>
    </source>
</evidence>
<evidence type="ECO:0000313" key="4">
    <source>
        <dbReference type="Proteomes" id="UP000240317"/>
    </source>
</evidence>
<dbReference type="SMART" id="SM00854">
    <property type="entry name" value="PGA_cap"/>
    <property type="match status" value="1"/>
</dbReference>
<dbReference type="Proteomes" id="UP000240317">
    <property type="component" value="Unassembled WGS sequence"/>
</dbReference>
<dbReference type="InterPro" id="IPR019079">
    <property type="entry name" value="Capsule_synth_CapA"/>
</dbReference>
<dbReference type="InterPro" id="IPR052169">
    <property type="entry name" value="CW_Biosynth-Accessory"/>
</dbReference>
<comment type="caution">
    <text evidence="3">The sequence shown here is derived from an EMBL/GenBank/DDBJ whole genome shotgun (WGS) entry which is preliminary data.</text>
</comment>
<dbReference type="InterPro" id="IPR029052">
    <property type="entry name" value="Metallo-depent_PP-like"/>
</dbReference>
<dbReference type="PANTHER" id="PTHR33393:SF13">
    <property type="entry name" value="PGA BIOSYNTHESIS PROTEIN CAPA"/>
    <property type="match status" value="1"/>
</dbReference>
<dbReference type="AlphaFoldDB" id="A0A2T3W9Z7"/>
<accession>A0A2T3W9Z7</accession>
<evidence type="ECO:0000259" key="2">
    <source>
        <dbReference type="SMART" id="SM00854"/>
    </source>
</evidence>
<protein>
    <recommendedName>
        <fullName evidence="2">Capsule synthesis protein CapA domain-containing protein</fullName>
    </recommendedName>
</protein>
<feature type="domain" description="Capsule synthesis protein CapA" evidence="2">
    <location>
        <begin position="35"/>
        <end position="246"/>
    </location>
</feature>